<name>A0A8J7RYF8_9PROT</name>
<organism evidence="1 2">
    <name type="scientific">Marivibrio halodurans</name>
    <dbReference type="NCBI Taxonomy" id="2039722"/>
    <lineage>
        <taxon>Bacteria</taxon>
        <taxon>Pseudomonadati</taxon>
        <taxon>Pseudomonadota</taxon>
        <taxon>Alphaproteobacteria</taxon>
        <taxon>Rhodospirillales</taxon>
        <taxon>Rhodospirillaceae</taxon>
        <taxon>Marivibrio</taxon>
    </lineage>
</organism>
<keyword evidence="2" id="KW-1185">Reference proteome</keyword>
<sequence length="652" mass="71713">MDGTVCRARRGHLSYVLNGWRGIWRRKAYYVDIPADLPARLRRARERTGCGPKALLDGAHDAPDKLTEGMIRTWLSGSAKRARKDHLDWTLARWEGLPDETPAEPREPEKSSRVPIDEARRARLRALRRDTGLSPPALLQRLGVDRDAIPSGLSGSMIAAWLAGSTKTARRDHLAFIEDAWRHLAAREPGYIPLDAVIVDELRASKKRSGIGETRLLQEAGDKPEGLTPSVLRNWLSGQTATARADHLAFVREAWAACPSRGEVITLTDGDVARLKGLMRAVDTGPGGLLRGARHEQPDGLTSSIIRGWLSAPGRQARREHFEFVIARLQGMMESGEDRIALTPAHIDTLQKERARSGVEIADLARRMKADRGSSPAVTEGMIHRWLAGTAKSAKRCDYEAVLSAWRACPDLSLPDPALLGVERFELSEGRVVITEAMRAHLMAMQERSGKGGVALVAWAEAQDMEIPDGLDHTAITQWLSGARQSAPPEHLRFAATAWNRAMEDAPAWVPLTKELRRQLAAYHAAGLLPSKIFKGATDKPEGLSATVITGWLKGGMEQLRADHRDWVLARCAHLSETGESRVPLTAEIRARLEEARARSGMMQAALLKSAPDVPQGLTANTISAWINGTAATARKDHLDWVLARWTEHVEA</sequence>
<evidence type="ECO:0000313" key="2">
    <source>
        <dbReference type="Proteomes" id="UP000672602"/>
    </source>
</evidence>
<evidence type="ECO:0000313" key="1">
    <source>
        <dbReference type="EMBL" id="MBP5856690.1"/>
    </source>
</evidence>
<proteinExistence type="predicted"/>
<reference evidence="1" key="1">
    <citation type="submission" date="2021-04" db="EMBL/GenBank/DDBJ databases">
        <authorList>
            <person name="Zhang D.-C."/>
        </authorList>
    </citation>
    <scope>NUCLEOTIDE SEQUENCE</scope>
    <source>
        <strain evidence="1">CGMCC 1.15697</strain>
    </source>
</reference>
<gene>
    <name evidence="1" type="ORF">KAJ83_06700</name>
</gene>
<dbReference type="RefSeq" id="WP_210681250.1">
    <property type="nucleotide sequence ID" value="NZ_JAGMWN010000002.1"/>
</dbReference>
<protein>
    <submittedName>
        <fullName evidence="1">Uncharacterized protein</fullName>
    </submittedName>
</protein>
<dbReference type="EMBL" id="JAGMWN010000002">
    <property type="protein sequence ID" value="MBP5856690.1"/>
    <property type="molecule type" value="Genomic_DNA"/>
</dbReference>
<dbReference type="Proteomes" id="UP000672602">
    <property type="component" value="Unassembled WGS sequence"/>
</dbReference>
<accession>A0A8J7RYF8</accession>
<dbReference type="AlphaFoldDB" id="A0A8J7RYF8"/>
<comment type="caution">
    <text evidence="1">The sequence shown here is derived from an EMBL/GenBank/DDBJ whole genome shotgun (WGS) entry which is preliminary data.</text>
</comment>